<name>A0A943DKW2_BACT4</name>
<dbReference type="Proteomes" id="UP000782901">
    <property type="component" value="Unassembled WGS sequence"/>
</dbReference>
<evidence type="ECO:0000313" key="2">
    <source>
        <dbReference type="Proteomes" id="UP000782901"/>
    </source>
</evidence>
<comment type="caution">
    <text evidence="1">The sequence shown here is derived from an EMBL/GenBank/DDBJ whole genome shotgun (WGS) entry which is preliminary data.</text>
</comment>
<dbReference type="RefSeq" id="WP_321673526.1">
    <property type="nucleotide sequence ID" value="NZ_JBCHFX010000043.1"/>
</dbReference>
<dbReference type="EMBL" id="JAGZEE010000002">
    <property type="protein sequence ID" value="MBS5409522.1"/>
    <property type="molecule type" value="Genomic_DNA"/>
</dbReference>
<evidence type="ECO:0000313" key="1">
    <source>
        <dbReference type="EMBL" id="MBS5409522.1"/>
    </source>
</evidence>
<protein>
    <submittedName>
        <fullName evidence="1">Uncharacterized protein</fullName>
    </submittedName>
</protein>
<organism evidence="1 2">
    <name type="scientific">Bacteroides thetaiotaomicron</name>
    <dbReference type="NCBI Taxonomy" id="818"/>
    <lineage>
        <taxon>Bacteria</taxon>
        <taxon>Pseudomonadati</taxon>
        <taxon>Bacteroidota</taxon>
        <taxon>Bacteroidia</taxon>
        <taxon>Bacteroidales</taxon>
        <taxon>Bacteroidaceae</taxon>
        <taxon>Bacteroides</taxon>
    </lineage>
</organism>
<reference evidence="1" key="1">
    <citation type="submission" date="2021-02" db="EMBL/GenBank/DDBJ databases">
        <title>Infant gut strain persistence is associated with maternal origin, phylogeny, and functional potential including surface adhesion and iron acquisition.</title>
        <authorList>
            <person name="Lou Y.C."/>
        </authorList>
    </citation>
    <scope>NUCLEOTIDE SEQUENCE</scope>
    <source>
        <strain evidence="1">L3_082_243G1_dasL3_082_243G1_maxbin2.maxbin.015s ta_sub</strain>
    </source>
</reference>
<sequence>METLENANNADCVKTSKRAKQSRKYGMWYKEGATDSDLVSWCDARIAVYNEWIKNCKELKQSSQAQLLGGMSKEALEAALAALDAQ</sequence>
<gene>
    <name evidence="1" type="ORF">KHY35_02210</name>
</gene>
<proteinExistence type="predicted"/>
<accession>A0A943DKW2</accession>
<dbReference type="AlphaFoldDB" id="A0A943DKW2"/>